<gene>
    <name evidence="3" type="ORF">NDU88_007629</name>
</gene>
<proteinExistence type="predicted"/>
<sequence>MKKAAVTMLSLLVVGALVALGVFLFLAPWKKRISKLHPGALAVHWYPAPPGQERNACHADAESLEGTGETVRSLTGWAGAQGTPRLAGAVNRLSAAPGGRGKPQLCGPDPWARPRGGPAAWRREAEAAGADGLDRGIPGMPPPNETEEVSVRPVQGLF</sequence>
<dbReference type="Proteomes" id="UP001066276">
    <property type="component" value="Chromosome 6"/>
</dbReference>
<feature type="region of interest" description="Disordered" evidence="1">
    <location>
        <begin position="96"/>
        <end position="158"/>
    </location>
</feature>
<comment type="caution">
    <text evidence="3">The sequence shown here is derived from an EMBL/GenBank/DDBJ whole genome shotgun (WGS) entry which is preliminary data.</text>
</comment>
<evidence type="ECO:0000256" key="2">
    <source>
        <dbReference type="SAM" id="Phobius"/>
    </source>
</evidence>
<organism evidence="3 4">
    <name type="scientific">Pleurodeles waltl</name>
    <name type="common">Iberian ribbed newt</name>
    <dbReference type="NCBI Taxonomy" id="8319"/>
    <lineage>
        <taxon>Eukaryota</taxon>
        <taxon>Metazoa</taxon>
        <taxon>Chordata</taxon>
        <taxon>Craniata</taxon>
        <taxon>Vertebrata</taxon>
        <taxon>Euteleostomi</taxon>
        <taxon>Amphibia</taxon>
        <taxon>Batrachia</taxon>
        <taxon>Caudata</taxon>
        <taxon>Salamandroidea</taxon>
        <taxon>Salamandridae</taxon>
        <taxon>Pleurodelinae</taxon>
        <taxon>Pleurodeles</taxon>
    </lineage>
</organism>
<feature type="compositionally biased region" description="Low complexity" evidence="1">
    <location>
        <begin position="107"/>
        <end position="120"/>
    </location>
</feature>
<evidence type="ECO:0000256" key="1">
    <source>
        <dbReference type="SAM" id="MobiDB-lite"/>
    </source>
</evidence>
<accession>A0AAV7QPN8</accession>
<keyword evidence="2" id="KW-1133">Transmembrane helix</keyword>
<dbReference type="AlphaFoldDB" id="A0AAV7QPN8"/>
<keyword evidence="4" id="KW-1185">Reference proteome</keyword>
<reference evidence="3" key="1">
    <citation type="journal article" date="2022" name="bioRxiv">
        <title>Sequencing and chromosome-scale assembly of the giantPleurodeles waltlgenome.</title>
        <authorList>
            <person name="Brown T."/>
            <person name="Elewa A."/>
            <person name="Iarovenko S."/>
            <person name="Subramanian E."/>
            <person name="Araus A.J."/>
            <person name="Petzold A."/>
            <person name="Susuki M."/>
            <person name="Suzuki K.-i.T."/>
            <person name="Hayashi T."/>
            <person name="Toyoda A."/>
            <person name="Oliveira C."/>
            <person name="Osipova E."/>
            <person name="Leigh N.D."/>
            <person name="Simon A."/>
            <person name="Yun M.H."/>
        </authorList>
    </citation>
    <scope>NUCLEOTIDE SEQUENCE</scope>
    <source>
        <strain evidence="3">20211129_DDA</strain>
        <tissue evidence="3">Liver</tissue>
    </source>
</reference>
<keyword evidence="2" id="KW-0812">Transmembrane</keyword>
<evidence type="ECO:0000313" key="4">
    <source>
        <dbReference type="Proteomes" id="UP001066276"/>
    </source>
</evidence>
<keyword evidence="2" id="KW-0472">Membrane</keyword>
<dbReference type="EMBL" id="JANPWB010000010">
    <property type="protein sequence ID" value="KAJ1141296.1"/>
    <property type="molecule type" value="Genomic_DNA"/>
</dbReference>
<protein>
    <submittedName>
        <fullName evidence="3">Uncharacterized protein</fullName>
    </submittedName>
</protein>
<evidence type="ECO:0000313" key="3">
    <source>
        <dbReference type="EMBL" id="KAJ1141296.1"/>
    </source>
</evidence>
<feature type="transmembrane region" description="Helical" evidence="2">
    <location>
        <begin position="6"/>
        <end position="27"/>
    </location>
</feature>
<name>A0AAV7QPN8_PLEWA</name>